<evidence type="ECO:0000256" key="1">
    <source>
        <dbReference type="SAM" id="MobiDB-lite"/>
    </source>
</evidence>
<feature type="region of interest" description="Disordered" evidence="1">
    <location>
        <begin position="228"/>
        <end position="286"/>
    </location>
</feature>
<feature type="compositionally biased region" description="Low complexity" evidence="1">
    <location>
        <begin position="244"/>
        <end position="269"/>
    </location>
</feature>
<gene>
    <name evidence="2" type="ORF">PMAYCL1PPCAC_26494</name>
</gene>
<sequence>MKRAAMSNPNVKITMGFHGEVITIEDDEPATEQPVVKNVKMEVQSAPDLGVTEPAREQPVVKNTSKAEVQTPSDVTVVVPASSDQPVEKSVRRGLEEEVAELKQQLQKKEDMFQRACRYARETELRAERAENLLDSKQGILENSKYTEELKMRISCITSQLEMERRKAEEDRERDRRRIEELLLNPNPIWRVTCLNNQLEMERRQANADREKDNRRIEELARLLAKHEGDSGPDEMQQLHQSPQVQLHEQSQLQQQQPPESPSEVQQLQYSPQMRQVLPPEDEKVQ</sequence>
<proteinExistence type="predicted"/>
<comment type="caution">
    <text evidence="2">The sequence shown here is derived from an EMBL/GenBank/DDBJ whole genome shotgun (WGS) entry which is preliminary data.</text>
</comment>
<evidence type="ECO:0000313" key="2">
    <source>
        <dbReference type="EMBL" id="GMR56299.1"/>
    </source>
</evidence>
<feature type="non-terminal residue" evidence="2">
    <location>
        <position position="286"/>
    </location>
</feature>
<dbReference type="EMBL" id="BTRK01000005">
    <property type="protein sequence ID" value="GMR56299.1"/>
    <property type="molecule type" value="Genomic_DNA"/>
</dbReference>
<dbReference type="Proteomes" id="UP001328107">
    <property type="component" value="Unassembled WGS sequence"/>
</dbReference>
<keyword evidence="3" id="KW-1185">Reference proteome</keyword>
<name>A0AAN5D4K4_9BILA</name>
<evidence type="ECO:0000313" key="3">
    <source>
        <dbReference type="Proteomes" id="UP001328107"/>
    </source>
</evidence>
<protein>
    <submittedName>
        <fullName evidence="2">Uncharacterized protein</fullName>
    </submittedName>
</protein>
<organism evidence="2 3">
    <name type="scientific">Pristionchus mayeri</name>
    <dbReference type="NCBI Taxonomy" id="1317129"/>
    <lineage>
        <taxon>Eukaryota</taxon>
        <taxon>Metazoa</taxon>
        <taxon>Ecdysozoa</taxon>
        <taxon>Nematoda</taxon>
        <taxon>Chromadorea</taxon>
        <taxon>Rhabditida</taxon>
        <taxon>Rhabditina</taxon>
        <taxon>Diplogasteromorpha</taxon>
        <taxon>Diplogasteroidea</taxon>
        <taxon>Neodiplogasteridae</taxon>
        <taxon>Pristionchus</taxon>
    </lineage>
</organism>
<accession>A0AAN5D4K4</accession>
<feature type="region of interest" description="Disordered" evidence="1">
    <location>
        <begin position="46"/>
        <end position="68"/>
    </location>
</feature>
<reference evidence="3" key="1">
    <citation type="submission" date="2022-10" db="EMBL/GenBank/DDBJ databases">
        <title>Genome assembly of Pristionchus species.</title>
        <authorList>
            <person name="Yoshida K."/>
            <person name="Sommer R.J."/>
        </authorList>
    </citation>
    <scope>NUCLEOTIDE SEQUENCE [LARGE SCALE GENOMIC DNA]</scope>
    <source>
        <strain evidence="3">RS5460</strain>
    </source>
</reference>
<dbReference type="AlphaFoldDB" id="A0AAN5D4K4"/>